<dbReference type="PANTHER" id="PTHR22811">
    <property type="entry name" value="TRANSMEMBRANE EMP24 DOMAIN-CONTAINING PROTEIN"/>
    <property type="match status" value="1"/>
</dbReference>
<name>A0A3N4I4X5_ASCIM</name>
<dbReference type="InterPro" id="IPR009038">
    <property type="entry name" value="GOLD_dom"/>
</dbReference>
<gene>
    <name evidence="12" type="ORF">BJ508DRAFT_414987</name>
</gene>
<dbReference type="PROSITE" id="PS50866">
    <property type="entry name" value="GOLD"/>
    <property type="match status" value="1"/>
</dbReference>
<dbReference type="InterPro" id="IPR015720">
    <property type="entry name" value="Emp24-like"/>
</dbReference>
<feature type="signal peptide" evidence="10">
    <location>
        <begin position="1"/>
        <end position="23"/>
    </location>
</feature>
<evidence type="ECO:0000256" key="1">
    <source>
        <dbReference type="ARBA" id="ARBA00004479"/>
    </source>
</evidence>
<keyword evidence="5 9" id="KW-1133">Transmembrane helix</keyword>
<evidence type="ECO:0000256" key="5">
    <source>
        <dbReference type="ARBA" id="ARBA00022989"/>
    </source>
</evidence>
<keyword evidence="13" id="KW-1185">Reference proteome</keyword>
<evidence type="ECO:0000256" key="8">
    <source>
        <dbReference type="RuleBase" id="RU003827"/>
    </source>
</evidence>
<keyword evidence="6 9" id="KW-0472">Membrane</keyword>
<keyword evidence="4 10" id="KW-0732">Signal</keyword>
<comment type="subcellular location">
    <subcellularLocation>
        <location evidence="7">Endomembrane system</location>
        <topology evidence="7">Single-pass membrane protein</topology>
    </subcellularLocation>
    <subcellularLocation>
        <location evidence="1 8">Membrane</location>
        <topology evidence="1 8">Single-pass type I membrane protein</topology>
    </subcellularLocation>
</comment>
<comment type="similarity">
    <text evidence="2 8">Belongs to the EMP24/GP25L family.</text>
</comment>
<dbReference type="SUPFAM" id="SSF101576">
    <property type="entry name" value="Supernatant protein factor (SPF), C-terminal domain"/>
    <property type="match status" value="1"/>
</dbReference>
<evidence type="ECO:0000259" key="11">
    <source>
        <dbReference type="PROSITE" id="PS50866"/>
    </source>
</evidence>
<evidence type="ECO:0000256" key="4">
    <source>
        <dbReference type="ARBA" id="ARBA00022729"/>
    </source>
</evidence>
<dbReference type="EMBL" id="ML119682">
    <property type="protein sequence ID" value="RPA81143.1"/>
    <property type="molecule type" value="Genomic_DNA"/>
</dbReference>
<dbReference type="GO" id="GO:0012505">
    <property type="term" value="C:endomembrane system"/>
    <property type="evidence" value="ECO:0007669"/>
    <property type="project" value="UniProtKB-SubCell"/>
</dbReference>
<dbReference type="InterPro" id="IPR036598">
    <property type="entry name" value="GOLD_dom_sf"/>
</dbReference>
<evidence type="ECO:0000256" key="3">
    <source>
        <dbReference type="ARBA" id="ARBA00022692"/>
    </source>
</evidence>
<evidence type="ECO:0000256" key="10">
    <source>
        <dbReference type="SAM" id="SignalP"/>
    </source>
</evidence>
<evidence type="ECO:0000313" key="13">
    <source>
        <dbReference type="Proteomes" id="UP000275078"/>
    </source>
</evidence>
<evidence type="ECO:0000256" key="7">
    <source>
        <dbReference type="ARBA" id="ARBA00037847"/>
    </source>
</evidence>
<feature type="chain" id="PRO_5018119352" description="GOLD domain-containing protein" evidence="10">
    <location>
        <begin position="24"/>
        <end position="208"/>
    </location>
</feature>
<dbReference type="STRING" id="1160509.A0A3N4I4X5"/>
<dbReference type="Pfam" id="PF01105">
    <property type="entry name" value="EMP24_GP25L"/>
    <property type="match status" value="1"/>
</dbReference>
<protein>
    <recommendedName>
        <fullName evidence="11">GOLD domain-containing protein</fullName>
    </recommendedName>
</protein>
<reference evidence="12 13" key="1">
    <citation type="journal article" date="2018" name="Nat. Ecol. Evol.">
        <title>Pezizomycetes genomes reveal the molecular basis of ectomycorrhizal truffle lifestyle.</title>
        <authorList>
            <person name="Murat C."/>
            <person name="Payen T."/>
            <person name="Noel B."/>
            <person name="Kuo A."/>
            <person name="Morin E."/>
            <person name="Chen J."/>
            <person name="Kohler A."/>
            <person name="Krizsan K."/>
            <person name="Balestrini R."/>
            <person name="Da Silva C."/>
            <person name="Montanini B."/>
            <person name="Hainaut M."/>
            <person name="Levati E."/>
            <person name="Barry K.W."/>
            <person name="Belfiori B."/>
            <person name="Cichocki N."/>
            <person name="Clum A."/>
            <person name="Dockter R.B."/>
            <person name="Fauchery L."/>
            <person name="Guy J."/>
            <person name="Iotti M."/>
            <person name="Le Tacon F."/>
            <person name="Lindquist E.A."/>
            <person name="Lipzen A."/>
            <person name="Malagnac F."/>
            <person name="Mello A."/>
            <person name="Molinier V."/>
            <person name="Miyauchi S."/>
            <person name="Poulain J."/>
            <person name="Riccioni C."/>
            <person name="Rubini A."/>
            <person name="Sitrit Y."/>
            <person name="Splivallo R."/>
            <person name="Traeger S."/>
            <person name="Wang M."/>
            <person name="Zifcakova L."/>
            <person name="Wipf D."/>
            <person name="Zambonelli A."/>
            <person name="Paolocci F."/>
            <person name="Nowrousian M."/>
            <person name="Ottonello S."/>
            <person name="Baldrian P."/>
            <person name="Spatafora J.W."/>
            <person name="Henrissat B."/>
            <person name="Nagy L.G."/>
            <person name="Aury J.M."/>
            <person name="Wincker P."/>
            <person name="Grigoriev I.V."/>
            <person name="Bonfante P."/>
            <person name="Martin F.M."/>
        </authorList>
    </citation>
    <scope>NUCLEOTIDE SEQUENCE [LARGE SCALE GENOMIC DNA]</scope>
    <source>
        <strain evidence="12 13">RN42</strain>
    </source>
</reference>
<proteinExistence type="inferred from homology"/>
<feature type="domain" description="GOLD" evidence="11">
    <location>
        <begin position="33"/>
        <end position="120"/>
    </location>
</feature>
<dbReference type="GO" id="GO:0016020">
    <property type="term" value="C:membrane"/>
    <property type="evidence" value="ECO:0007669"/>
    <property type="project" value="UniProtKB-SubCell"/>
</dbReference>
<evidence type="ECO:0000256" key="9">
    <source>
        <dbReference type="SAM" id="Phobius"/>
    </source>
</evidence>
<evidence type="ECO:0000256" key="2">
    <source>
        <dbReference type="ARBA" id="ARBA00007104"/>
    </source>
</evidence>
<sequence>MRFLSSLIPVALTVLSALQSVSAHNIQLGPHSKECFFEQLHRDDRMTVSFQVGDREFGGAGNLDIDFWIQDPAGTLLAQHHATPSGDHSFTALLDGRYTYCFSNEAYSGSNKEVSFNVHGIVYVPEPPPGSPGADPLEHEVRQLSELLTTVKDEQEYIVLRERVHRNTAESTNSRVKWWSIFQLGFVIGVGAFQVWWVKRFFEVKRVV</sequence>
<evidence type="ECO:0000313" key="12">
    <source>
        <dbReference type="EMBL" id="RPA81143.1"/>
    </source>
</evidence>
<dbReference type="AlphaFoldDB" id="A0A3N4I4X5"/>
<dbReference type="Proteomes" id="UP000275078">
    <property type="component" value="Unassembled WGS sequence"/>
</dbReference>
<keyword evidence="3 8" id="KW-0812">Transmembrane</keyword>
<dbReference type="OrthoDB" id="62956at2759"/>
<accession>A0A3N4I4X5</accession>
<dbReference type="SMART" id="SM01190">
    <property type="entry name" value="EMP24_GP25L"/>
    <property type="match status" value="1"/>
</dbReference>
<organism evidence="12 13">
    <name type="scientific">Ascobolus immersus RN42</name>
    <dbReference type="NCBI Taxonomy" id="1160509"/>
    <lineage>
        <taxon>Eukaryota</taxon>
        <taxon>Fungi</taxon>
        <taxon>Dikarya</taxon>
        <taxon>Ascomycota</taxon>
        <taxon>Pezizomycotina</taxon>
        <taxon>Pezizomycetes</taxon>
        <taxon>Pezizales</taxon>
        <taxon>Ascobolaceae</taxon>
        <taxon>Ascobolus</taxon>
    </lineage>
</organism>
<feature type="transmembrane region" description="Helical" evidence="9">
    <location>
        <begin position="178"/>
        <end position="198"/>
    </location>
</feature>
<evidence type="ECO:0000256" key="6">
    <source>
        <dbReference type="ARBA" id="ARBA00023136"/>
    </source>
</evidence>